<dbReference type="EMBL" id="CP036298">
    <property type="protein sequence ID" value="QDV21781.1"/>
    <property type="molecule type" value="Genomic_DNA"/>
</dbReference>
<name>A0A518FZM2_9BACT</name>
<accession>A0A518FZM2</accession>
<dbReference type="AlphaFoldDB" id="A0A518FZM2"/>
<dbReference type="PANTHER" id="PTHR41532">
    <property type="entry name" value="FIXS PROTEIN"/>
    <property type="match status" value="1"/>
</dbReference>
<dbReference type="RefSeq" id="WP_145072455.1">
    <property type="nucleotide sequence ID" value="NZ_CP036298.1"/>
</dbReference>
<reference evidence="1 2" key="1">
    <citation type="submission" date="2019-02" db="EMBL/GenBank/DDBJ databases">
        <title>Deep-cultivation of Planctomycetes and their phenomic and genomic characterization uncovers novel biology.</title>
        <authorList>
            <person name="Wiegand S."/>
            <person name="Jogler M."/>
            <person name="Boedeker C."/>
            <person name="Pinto D."/>
            <person name="Vollmers J."/>
            <person name="Rivas-Marin E."/>
            <person name="Kohn T."/>
            <person name="Peeters S.H."/>
            <person name="Heuer A."/>
            <person name="Rast P."/>
            <person name="Oberbeckmann S."/>
            <person name="Bunk B."/>
            <person name="Jeske O."/>
            <person name="Meyerdierks A."/>
            <person name="Storesund J.E."/>
            <person name="Kallscheuer N."/>
            <person name="Luecker S."/>
            <person name="Lage O.M."/>
            <person name="Pohl T."/>
            <person name="Merkel B.J."/>
            <person name="Hornburger P."/>
            <person name="Mueller R.-W."/>
            <person name="Bruemmer F."/>
            <person name="Labrenz M."/>
            <person name="Spormann A.M."/>
            <person name="Op den Camp H."/>
            <person name="Overmann J."/>
            <person name="Amann R."/>
            <person name="Jetten M.S.M."/>
            <person name="Mascher T."/>
            <person name="Medema M.H."/>
            <person name="Devos D.P."/>
            <person name="Kaster A.-K."/>
            <person name="Ovreas L."/>
            <person name="Rohde M."/>
            <person name="Galperin M.Y."/>
            <person name="Jogler C."/>
        </authorList>
    </citation>
    <scope>NUCLEOTIDE SEQUENCE [LARGE SCALE GENOMIC DNA]</scope>
    <source>
        <strain evidence="1 2">Q31a</strain>
    </source>
</reference>
<sequence>MSVIYIALPLALLLGAGGLFACIYCIRGGQYDDLETPPVRILLEDKPQTPSSKP</sequence>
<evidence type="ECO:0000313" key="2">
    <source>
        <dbReference type="Proteomes" id="UP000318017"/>
    </source>
</evidence>
<dbReference type="InterPro" id="IPR004714">
    <property type="entry name" value="Cyt_oxidase_maturation_cbb3"/>
</dbReference>
<gene>
    <name evidence="1" type="ORF">Q31a_00600</name>
</gene>
<dbReference type="PANTHER" id="PTHR41532:SF1">
    <property type="entry name" value="FIXS PROTEIN"/>
    <property type="match status" value="1"/>
</dbReference>
<keyword evidence="2" id="KW-1185">Reference proteome</keyword>
<dbReference type="Pfam" id="PF03597">
    <property type="entry name" value="FixS"/>
    <property type="match status" value="1"/>
</dbReference>
<dbReference type="NCBIfam" id="TIGR00847">
    <property type="entry name" value="ccoS"/>
    <property type="match status" value="1"/>
</dbReference>
<dbReference type="OrthoDB" id="9802763at2"/>
<evidence type="ECO:0000313" key="1">
    <source>
        <dbReference type="EMBL" id="QDV21781.1"/>
    </source>
</evidence>
<organism evidence="1 2">
    <name type="scientific">Aureliella helgolandensis</name>
    <dbReference type="NCBI Taxonomy" id="2527968"/>
    <lineage>
        <taxon>Bacteria</taxon>
        <taxon>Pseudomonadati</taxon>
        <taxon>Planctomycetota</taxon>
        <taxon>Planctomycetia</taxon>
        <taxon>Pirellulales</taxon>
        <taxon>Pirellulaceae</taxon>
        <taxon>Aureliella</taxon>
    </lineage>
</organism>
<protein>
    <submittedName>
        <fullName evidence="1">Cytochrome oxidase maturation protein cbb3-type</fullName>
    </submittedName>
</protein>
<proteinExistence type="predicted"/>
<dbReference type="Proteomes" id="UP000318017">
    <property type="component" value="Chromosome"/>
</dbReference>
<dbReference type="KEGG" id="ahel:Q31a_00600"/>